<feature type="domain" description="Cystatin" evidence="2">
    <location>
        <begin position="36"/>
        <end position="111"/>
    </location>
</feature>
<dbReference type="Gene3D" id="3.10.450.10">
    <property type="match status" value="1"/>
</dbReference>
<gene>
    <name evidence="3" type="ORF">WCI35_029735</name>
</gene>
<comment type="caution">
    <text evidence="3">The sequence shown here is derived from an EMBL/GenBank/DDBJ whole genome shotgun (WGS) entry which is preliminary data.</text>
</comment>
<dbReference type="PANTHER" id="PTHR47010:SF1">
    <property type="entry name" value="CYSTATIN-8"/>
    <property type="match status" value="1"/>
</dbReference>
<evidence type="ECO:0000256" key="1">
    <source>
        <dbReference type="SAM" id="SignalP"/>
    </source>
</evidence>
<dbReference type="AlphaFoldDB" id="A0ABD2DB91"/>
<proteinExistence type="predicted"/>
<dbReference type="InterPro" id="IPR046350">
    <property type="entry name" value="Cystatin_sf"/>
</dbReference>
<sequence>MSRAWWLSLLLLTLPVALVAGIDPGKNEVTLRTFKTVDTSSSNVKQCVWFAMREYNKDSKDKYIFTVASVLQAQLRVTHCLEYIIDVEIVRSNCKKISSGNENCAIQKNSKLEK</sequence>
<dbReference type="InterPro" id="IPR052691">
    <property type="entry name" value="Sperm_Mat_Cystatin"/>
</dbReference>
<dbReference type="Pfam" id="PF00031">
    <property type="entry name" value="Cystatin"/>
    <property type="match status" value="1"/>
</dbReference>
<evidence type="ECO:0000313" key="4">
    <source>
        <dbReference type="Proteomes" id="UP001610411"/>
    </source>
</evidence>
<dbReference type="SUPFAM" id="SSF54403">
    <property type="entry name" value="Cystatin/monellin"/>
    <property type="match status" value="1"/>
</dbReference>
<name>A0ABD2DB91_DAUMA</name>
<dbReference type="EMBL" id="JBFSEQ010000012">
    <property type="protein sequence ID" value="KAL2764065.1"/>
    <property type="molecule type" value="Genomic_DNA"/>
</dbReference>
<feature type="non-terminal residue" evidence="3">
    <location>
        <position position="114"/>
    </location>
</feature>
<evidence type="ECO:0000259" key="2">
    <source>
        <dbReference type="Pfam" id="PF00031"/>
    </source>
</evidence>
<reference evidence="3 4" key="1">
    <citation type="journal article" date="2024" name="G3 (Bethesda)">
        <title>A hybrid genome assembly of the endangered aye-aye (Daubentonia madagascariensis).</title>
        <authorList>
            <person name="Versoza C.J."/>
            <person name="Pfeifer S.P."/>
        </authorList>
    </citation>
    <scope>NUCLEOTIDE SEQUENCE [LARGE SCALE GENOMIC DNA]</scope>
    <source>
        <strain evidence="3">6821</strain>
    </source>
</reference>
<dbReference type="InterPro" id="IPR000010">
    <property type="entry name" value="Cystatin_dom"/>
</dbReference>
<evidence type="ECO:0000313" key="3">
    <source>
        <dbReference type="EMBL" id="KAL2764064.1"/>
    </source>
</evidence>
<feature type="chain" id="PRO_5044723723" evidence="1">
    <location>
        <begin position="22"/>
        <end position="114"/>
    </location>
</feature>
<keyword evidence="4" id="KW-1185">Reference proteome</keyword>
<organism evidence="3 4">
    <name type="scientific">Daubentonia madagascariensis</name>
    <name type="common">Aye-aye</name>
    <name type="synonym">Sciurus madagascariensis</name>
    <dbReference type="NCBI Taxonomy" id="31869"/>
    <lineage>
        <taxon>Eukaryota</taxon>
        <taxon>Metazoa</taxon>
        <taxon>Chordata</taxon>
        <taxon>Craniata</taxon>
        <taxon>Vertebrata</taxon>
        <taxon>Euteleostomi</taxon>
        <taxon>Mammalia</taxon>
        <taxon>Eutheria</taxon>
        <taxon>Euarchontoglires</taxon>
        <taxon>Primates</taxon>
        <taxon>Strepsirrhini</taxon>
        <taxon>Chiromyiformes</taxon>
        <taxon>Daubentoniidae</taxon>
        <taxon>Daubentonia</taxon>
    </lineage>
</organism>
<dbReference type="PANTHER" id="PTHR47010">
    <property type="entry name" value="CYSTATIN-8-RELATED"/>
    <property type="match status" value="1"/>
</dbReference>
<protein>
    <submittedName>
        <fullName evidence="3">Cystatin-8</fullName>
    </submittedName>
</protein>
<dbReference type="Proteomes" id="UP001610411">
    <property type="component" value="Unassembled WGS sequence"/>
</dbReference>
<dbReference type="CDD" id="cd00042">
    <property type="entry name" value="CY"/>
    <property type="match status" value="1"/>
</dbReference>
<accession>A0ABD2DB91</accession>
<keyword evidence="1" id="KW-0732">Signal</keyword>
<feature type="signal peptide" evidence="1">
    <location>
        <begin position="1"/>
        <end position="21"/>
    </location>
</feature>
<dbReference type="EMBL" id="JBFSEQ010000012">
    <property type="protein sequence ID" value="KAL2764064.1"/>
    <property type="molecule type" value="Genomic_DNA"/>
</dbReference>